<evidence type="ECO:0000256" key="6">
    <source>
        <dbReference type="SAM" id="SignalP"/>
    </source>
</evidence>
<comment type="subcellular location">
    <subcellularLocation>
        <location evidence="1">Membrane</location>
        <topology evidence="1">Multi-pass membrane protein</topology>
    </subcellularLocation>
</comment>
<feature type="non-terminal residue" evidence="7">
    <location>
        <position position="164"/>
    </location>
</feature>
<dbReference type="GO" id="GO:0016020">
    <property type="term" value="C:membrane"/>
    <property type="evidence" value="ECO:0007669"/>
    <property type="project" value="UniProtKB-SubCell"/>
</dbReference>
<dbReference type="Proteomes" id="UP000887116">
    <property type="component" value="Unassembled WGS sequence"/>
</dbReference>
<keyword evidence="3 5" id="KW-1133">Transmembrane helix</keyword>
<comment type="caution">
    <text evidence="7">The sequence shown here is derived from an EMBL/GenBank/DDBJ whole genome shotgun (WGS) entry which is preliminary data.</text>
</comment>
<organism evidence="7 8">
    <name type="scientific">Trichonephila clavata</name>
    <name type="common">Joro spider</name>
    <name type="synonym">Nephila clavata</name>
    <dbReference type="NCBI Taxonomy" id="2740835"/>
    <lineage>
        <taxon>Eukaryota</taxon>
        <taxon>Metazoa</taxon>
        <taxon>Ecdysozoa</taxon>
        <taxon>Arthropoda</taxon>
        <taxon>Chelicerata</taxon>
        <taxon>Arachnida</taxon>
        <taxon>Araneae</taxon>
        <taxon>Araneomorphae</taxon>
        <taxon>Entelegynae</taxon>
        <taxon>Araneoidea</taxon>
        <taxon>Nephilidae</taxon>
        <taxon>Trichonephila</taxon>
    </lineage>
</organism>
<protein>
    <submittedName>
        <fullName evidence="7">Claudin domain-containing protein 1</fullName>
    </submittedName>
</protein>
<evidence type="ECO:0000313" key="8">
    <source>
        <dbReference type="Proteomes" id="UP000887116"/>
    </source>
</evidence>
<evidence type="ECO:0000256" key="1">
    <source>
        <dbReference type="ARBA" id="ARBA00004141"/>
    </source>
</evidence>
<evidence type="ECO:0000256" key="4">
    <source>
        <dbReference type="ARBA" id="ARBA00023136"/>
    </source>
</evidence>
<sequence length="164" mass="18875">MACSAVTLSFATITAVVAVACLAIAFGTDNWYEIRVNRTYIEEREPIQSQKEFDEDVRFFSRDVGLFRMCFPDAEKPKKAALYMSPVQTECLNLDYYIPQNQENENTKRFSDQRWERIHMARSVIGMYIVGFFFIFISFFTGVAGCWKRSKGNILATGLLQMLA</sequence>
<reference evidence="7" key="1">
    <citation type="submission" date="2020-07" db="EMBL/GenBank/DDBJ databases">
        <title>Multicomponent nature underlies the extraordinary mechanical properties of spider dragline silk.</title>
        <authorList>
            <person name="Kono N."/>
            <person name="Nakamura H."/>
            <person name="Mori M."/>
            <person name="Yoshida Y."/>
            <person name="Ohtoshi R."/>
            <person name="Malay A.D."/>
            <person name="Moran D.A.P."/>
            <person name="Tomita M."/>
            <person name="Numata K."/>
            <person name="Arakawa K."/>
        </authorList>
    </citation>
    <scope>NUCLEOTIDE SEQUENCE</scope>
</reference>
<keyword evidence="6" id="KW-0732">Signal</keyword>
<evidence type="ECO:0000256" key="5">
    <source>
        <dbReference type="SAM" id="Phobius"/>
    </source>
</evidence>
<proteinExistence type="predicted"/>
<feature type="transmembrane region" description="Helical" evidence="5">
    <location>
        <begin position="125"/>
        <end position="147"/>
    </location>
</feature>
<dbReference type="InterPro" id="IPR004031">
    <property type="entry name" value="PMP22/EMP/MP20/Claudin"/>
</dbReference>
<dbReference type="AlphaFoldDB" id="A0A8X6H7Q7"/>
<feature type="signal peptide" evidence="6">
    <location>
        <begin position="1"/>
        <end position="18"/>
    </location>
</feature>
<dbReference type="OrthoDB" id="6126739at2759"/>
<name>A0A8X6H7Q7_TRICU</name>
<dbReference type="PANTHER" id="PTHR21215">
    <property type="entry name" value="LD36024P"/>
    <property type="match status" value="1"/>
</dbReference>
<dbReference type="EMBL" id="BMAO01014878">
    <property type="protein sequence ID" value="GFQ97783.1"/>
    <property type="molecule type" value="Genomic_DNA"/>
</dbReference>
<keyword evidence="4 5" id="KW-0472">Membrane</keyword>
<keyword evidence="2 5" id="KW-0812">Transmembrane</keyword>
<evidence type="ECO:0000256" key="3">
    <source>
        <dbReference type="ARBA" id="ARBA00022989"/>
    </source>
</evidence>
<dbReference type="Gene3D" id="1.20.140.150">
    <property type="match status" value="1"/>
</dbReference>
<feature type="chain" id="PRO_5036466813" evidence="6">
    <location>
        <begin position="19"/>
        <end position="164"/>
    </location>
</feature>
<keyword evidence="8" id="KW-1185">Reference proteome</keyword>
<evidence type="ECO:0000313" key="7">
    <source>
        <dbReference type="EMBL" id="GFQ97783.1"/>
    </source>
</evidence>
<evidence type="ECO:0000256" key="2">
    <source>
        <dbReference type="ARBA" id="ARBA00022692"/>
    </source>
</evidence>
<accession>A0A8X6H7Q7</accession>
<gene>
    <name evidence="7" type="primary">X975_09614</name>
    <name evidence="7" type="ORF">TNCT_538461</name>
</gene>
<dbReference type="PANTHER" id="PTHR21215:SF0">
    <property type="entry name" value="LD36024P"/>
    <property type="match status" value="1"/>
</dbReference>
<dbReference type="Pfam" id="PF13903">
    <property type="entry name" value="Claudin_2"/>
    <property type="match status" value="1"/>
</dbReference>